<dbReference type="Gene3D" id="3.40.50.720">
    <property type="entry name" value="NAD(P)-binding Rossmann-like Domain"/>
    <property type="match status" value="1"/>
</dbReference>
<dbReference type="AlphaFoldDB" id="A0A919L7N8"/>
<evidence type="ECO:0000256" key="1">
    <source>
        <dbReference type="SAM" id="MobiDB-lite"/>
    </source>
</evidence>
<gene>
    <name evidence="2" type="ORF">GCM10018793_60740</name>
</gene>
<proteinExistence type="predicted"/>
<evidence type="ECO:0000313" key="2">
    <source>
        <dbReference type="EMBL" id="GHH86923.1"/>
    </source>
</evidence>
<dbReference type="InterPro" id="IPR003462">
    <property type="entry name" value="ODC_Mu_crystall"/>
</dbReference>
<name>A0A919L7N8_9ACTN</name>
<dbReference type="EMBL" id="BNCD01000024">
    <property type="protein sequence ID" value="GHH86923.1"/>
    <property type="molecule type" value="Genomic_DNA"/>
</dbReference>
<dbReference type="Proteomes" id="UP000603708">
    <property type="component" value="Unassembled WGS sequence"/>
</dbReference>
<evidence type="ECO:0000313" key="3">
    <source>
        <dbReference type="Proteomes" id="UP000603708"/>
    </source>
</evidence>
<feature type="region of interest" description="Disordered" evidence="1">
    <location>
        <begin position="1"/>
        <end position="39"/>
    </location>
</feature>
<protein>
    <submittedName>
        <fullName evidence="2">Uncharacterized protein</fullName>
    </submittedName>
</protein>
<reference evidence="2" key="1">
    <citation type="journal article" date="2014" name="Int. J. Syst. Evol. Microbiol.">
        <title>Complete genome sequence of Corynebacterium casei LMG S-19264T (=DSM 44701T), isolated from a smear-ripened cheese.</title>
        <authorList>
            <consortium name="US DOE Joint Genome Institute (JGI-PGF)"/>
            <person name="Walter F."/>
            <person name="Albersmeier A."/>
            <person name="Kalinowski J."/>
            <person name="Ruckert C."/>
        </authorList>
    </citation>
    <scope>NUCLEOTIDE SEQUENCE</scope>
    <source>
        <strain evidence="2">JCM 5069</strain>
    </source>
</reference>
<keyword evidence="3" id="KW-1185">Reference proteome</keyword>
<comment type="caution">
    <text evidence="2">The sequence shown here is derived from an EMBL/GenBank/DDBJ whole genome shotgun (WGS) entry which is preliminary data.</text>
</comment>
<sequence length="161" mass="16711">MPAVADLGNPPEPGTASRPPVPSAPRGGTAEPAAGPGRPGACGWCAAAGSRTRSRSGAGADIVITATPATVPVLRAARVREGTHMTAIGTDIPHKNELPPALFARATLIATDDHQQCLDHGDFARAVRRPPGRIPCVPAARTPAVSRRRAADLRRCRTSRR</sequence>
<organism evidence="2 3">
    <name type="scientific">Streptomyces sulfonofaciens</name>
    <dbReference type="NCBI Taxonomy" id="68272"/>
    <lineage>
        <taxon>Bacteria</taxon>
        <taxon>Bacillati</taxon>
        <taxon>Actinomycetota</taxon>
        <taxon>Actinomycetes</taxon>
        <taxon>Kitasatosporales</taxon>
        <taxon>Streptomycetaceae</taxon>
        <taxon>Streptomyces</taxon>
    </lineage>
</organism>
<accession>A0A919L7N8</accession>
<dbReference type="InterPro" id="IPR036291">
    <property type="entry name" value="NAD(P)-bd_dom_sf"/>
</dbReference>
<dbReference type="Pfam" id="PF02423">
    <property type="entry name" value="OCD_Mu_crystall"/>
    <property type="match status" value="1"/>
</dbReference>
<reference evidence="2" key="2">
    <citation type="submission" date="2020-09" db="EMBL/GenBank/DDBJ databases">
        <authorList>
            <person name="Sun Q."/>
            <person name="Ohkuma M."/>
        </authorList>
    </citation>
    <scope>NUCLEOTIDE SEQUENCE</scope>
    <source>
        <strain evidence="2">JCM 5069</strain>
    </source>
</reference>
<feature type="compositionally biased region" description="Low complexity" evidence="1">
    <location>
        <begin position="24"/>
        <end position="39"/>
    </location>
</feature>
<dbReference type="SUPFAM" id="SSF51735">
    <property type="entry name" value="NAD(P)-binding Rossmann-fold domains"/>
    <property type="match status" value="1"/>
</dbReference>